<evidence type="ECO:0000313" key="3">
    <source>
        <dbReference type="Proteomes" id="UP000838756"/>
    </source>
</evidence>
<proteinExistence type="predicted"/>
<feature type="region of interest" description="Disordered" evidence="1">
    <location>
        <begin position="53"/>
        <end position="72"/>
    </location>
</feature>
<protein>
    <submittedName>
        <fullName evidence="2">Jg17010 protein</fullName>
    </submittedName>
</protein>
<comment type="caution">
    <text evidence="2">The sequence shown here is derived from an EMBL/GenBank/DDBJ whole genome shotgun (WGS) entry which is preliminary data.</text>
</comment>
<dbReference type="EMBL" id="CAKXAJ010021517">
    <property type="protein sequence ID" value="CAH2226528.1"/>
    <property type="molecule type" value="Genomic_DNA"/>
</dbReference>
<evidence type="ECO:0000313" key="2">
    <source>
        <dbReference type="EMBL" id="CAH2226528.1"/>
    </source>
</evidence>
<evidence type="ECO:0000256" key="1">
    <source>
        <dbReference type="SAM" id="MobiDB-lite"/>
    </source>
</evidence>
<keyword evidence="3" id="KW-1185">Reference proteome</keyword>
<name>A0A8S4QZ40_9NEOP</name>
<gene>
    <name evidence="2" type="primary">jg17010</name>
    <name evidence="2" type="ORF">PAEG_LOCUS7231</name>
</gene>
<feature type="non-terminal residue" evidence="2">
    <location>
        <position position="1"/>
    </location>
</feature>
<dbReference type="Proteomes" id="UP000838756">
    <property type="component" value="Unassembled WGS sequence"/>
</dbReference>
<accession>A0A8S4QZ40</accession>
<dbReference type="AlphaFoldDB" id="A0A8S4QZ40"/>
<sequence>DLNLRVSGNRGLSAFTVRWRASEWGAARKSLNPRTRRSEGIVSLRAPHVRTNLGSGDDWSERVTDGDLNSPHASENVVRAHVRMTLEYGDLVFAGENVVQRLIVCSDREHCQ</sequence>
<reference evidence="2" key="1">
    <citation type="submission" date="2022-03" db="EMBL/GenBank/DDBJ databases">
        <authorList>
            <person name="Lindestad O."/>
        </authorList>
    </citation>
    <scope>NUCLEOTIDE SEQUENCE</scope>
</reference>
<organism evidence="2 3">
    <name type="scientific">Pararge aegeria aegeria</name>
    <dbReference type="NCBI Taxonomy" id="348720"/>
    <lineage>
        <taxon>Eukaryota</taxon>
        <taxon>Metazoa</taxon>
        <taxon>Ecdysozoa</taxon>
        <taxon>Arthropoda</taxon>
        <taxon>Hexapoda</taxon>
        <taxon>Insecta</taxon>
        <taxon>Pterygota</taxon>
        <taxon>Neoptera</taxon>
        <taxon>Endopterygota</taxon>
        <taxon>Lepidoptera</taxon>
        <taxon>Glossata</taxon>
        <taxon>Ditrysia</taxon>
        <taxon>Papilionoidea</taxon>
        <taxon>Nymphalidae</taxon>
        <taxon>Satyrinae</taxon>
        <taxon>Satyrini</taxon>
        <taxon>Parargina</taxon>
        <taxon>Pararge</taxon>
    </lineage>
</organism>